<keyword evidence="3" id="KW-1185">Reference proteome</keyword>
<dbReference type="Proteomes" id="UP000228934">
    <property type="component" value="Unassembled WGS sequence"/>
</dbReference>
<dbReference type="OrthoDB" id="8998425at2759"/>
<dbReference type="GO" id="GO:0016020">
    <property type="term" value="C:membrane"/>
    <property type="evidence" value="ECO:0007669"/>
    <property type="project" value="TreeGrafter"/>
</dbReference>
<keyword evidence="1" id="KW-0472">Membrane</keyword>
<organism evidence="2 3">
    <name type="scientific">Aquarana catesbeiana</name>
    <name type="common">American bullfrog</name>
    <name type="synonym">Rana catesbeiana</name>
    <dbReference type="NCBI Taxonomy" id="8400"/>
    <lineage>
        <taxon>Eukaryota</taxon>
        <taxon>Metazoa</taxon>
        <taxon>Chordata</taxon>
        <taxon>Craniata</taxon>
        <taxon>Vertebrata</taxon>
        <taxon>Euteleostomi</taxon>
        <taxon>Amphibia</taxon>
        <taxon>Batrachia</taxon>
        <taxon>Anura</taxon>
        <taxon>Neobatrachia</taxon>
        <taxon>Ranoidea</taxon>
        <taxon>Ranidae</taxon>
        <taxon>Aquarana</taxon>
    </lineage>
</organism>
<name>A0A2G9RCV8_AQUCT</name>
<keyword evidence="1" id="KW-0812">Transmembrane</keyword>
<sequence length="56" mass="6362">MASGMRLIVSCISSFLILSLLLFMVHRLRQRRRERIESLIGANCPEVCNLDLASNN</sequence>
<feature type="transmembrane region" description="Helical" evidence="1">
    <location>
        <begin position="6"/>
        <end position="25"/>
    </location>
</feature>
<evidence type="ECO:0000313" key="2">
    <source>
        <dbReference type="EMBL" id="PIO25684.1"/>
    </source>
</evidence>
<protein>
    <submittedName>
        <fullName evidence="2">Uncharacterized protein</fullName>
    </submittedName>
</protein>
<evidence type="ECO:0000313" key="3">
    <source>
        <dbReference type="Proteomes" id="UP000228934"/>
    </source>
</evidence>
<dbReference type="PANTHER" id="PTHR15256">
    <property type="entry name" value="INTEGRAL MEMBRANE PROTEIN DGCR2/IDD"/>
    <property type="match status" value="1"/>
</dbReference>
<dbReference type="PANTHER" id="PTHR15256:SF6">
    <property type="entry name" value="INTEGRAL MEMBRANE PROTEIN DGCR2_IDD"/>
    <property type="match status" value="1"/>
</dbReference>
<dbReference type="EMBL" id="KV946913">
    <property type="protein sequence ID" value="PIO25684.1"/>
    <property type="molecule type" value="Genomic_DNA"/>
</dbReference>
<reference evidence="3" key="1">
    <citation type="journal article" date="2017" name="Nat. Commun.">
        <title>The North American bullfrog draft genome provides insight into hormonal regulation of long noncoding RNA.</title>
        <authorList>
            <person name="Hammond S.A."/>
            <person name="Warren R.L."/>
            <person name="Vandervalk B.P."/>
            <person name="Kucuk E."/>
            <person name="Khan H."/>
            <person name="Gibb E.A."/>
            <person name="Pandoh P."/>
            <person name="Kirk H."/>
            <person name="Zhao Y."/>
            <person name="Jones M."/>
            <person name="Mungall A.J."/>
            <person name="Coope R."/>
            <person name="Pleasance S."/>
            <person name="Moore R.A."/>
            <person name="Holt R.A."/>
            <person name="Round J.M."/>
            <person name="Ohora S."/>
            <person name="Walle B.V."/>
            <person name="Veldhoen N."/>
            <person name="Helbing C.C."/>
            <person name="Birol I."/>
        </authorList>
    </citation>
    <scope>NUCLEOTIDE SEQUENCE [LARGE SCALE GENOMIC DNA]</scope>
</reference>
<dbReference type="AlphaFoldDB" id="A0A2G9RCV8"/>
<dbReference type="InterPro" id="IPR042378">
    <property type="entry name" value="IDD"/>
</dbReference>
<accession>A0A2G9RCV8</accession>
<gene>
    <name evidence="2" type="ORF">AB205_0218420</name>
</gene>
<keyword evidence="1" id="KW-1133">Transmembrane helix</keyword>
<proteinExistence type="predicted"/>
<evidence type="ECO:0000256" key="1">
    <source>
        <dbReference type="SAM" id="Phobius"/>
    </source>
</evidence>